<evidence type="ECO:0000313" key="2">
    <source>
        <dbReference type="EMBL" id="GLK88321.1"/>
    </source>
</evidence>
<evidence type="ECO:0000256" key="1">
    <source>
        <dbReference type="SAM" id="Coils"/>
    </source>
</evidence>
<evidence type="ECO:0000313" key="3">
    <source>
        <dbReference type="Proteomes" id="UP001143328"/>
    </source>
</evidence>
<comment type="caution">
    <text evidence="2">The sequence shown here is derived from an EMBL/GenBank/DDBJ whole genome shotgun (WGS) entry which is preliminary data.</text>
</comment>
<name>A0A9W6K2L1_9PSED</name>
<keyword evidence="3" id="KW-1185">Reference proteome</keyword>
<reference evidence="2" key="2">
    <citation type="submission" date="2023-01" db="EMBL/GenBank/DDBJ databases">
        <authorList>
            <person name="Sun Q."/>
            <person name="Evtushenko L."/>
        </authorList>
    </citation>
    <scope>NUCLEOTIDE SEQUENCE</scope>
    <source>
        <strain evidence="2">VKM B-2935</strain>
    </source>
</reference>
<organism evidence="2 3">
    <name type="scientific">Pseudomonas turukhanskensis</name>
    <dbReference type="NCBI Taxonomy" id="1806536"/>
    <lineage>
        <taxon>Bacteria</taxon>
        <taxon>Pseudomonadati</taxon>
        <taxon>Pseudomonadota</taxon>
        <taxon>Gammaproteobacteria</taxon>
        <taxon>Pseudomonadales</taxon>
        <taxon>Pseudomonadaceae</taxon>
        <taxon>Pseudomonas</taxon>
    </lineage>
</organism>
<dbReference type="Proteomes" id="UP001143328">
    <property type="component" value="Unassembled WGS sequence"/>
</dbReference>
<dbReference type="AlphaFoldDB" id="A0A9W6K2L1"/>
<protein>
    <recommendedName>
        <fullName evidence="4">Phage tail tape measure protein</fullName>
    </recommendedName>
</protein>
<reference evidence="2" key="1">
    <citation type="journal article" date="2014" name="Int. J. Syst. Evol. Microbiol.">
        <title>Complete genome sequence of Corynebacterium casei LMG S-19264T (=DSM 44701T), isolated from a smear-ripened cheese.</title>
        <authorList>
            <consortium name="US DOE Joint Genome Institute (JGI-PGF)"/>
            <person name="Walter F."/>
            <person name="Albersmeier A."/>
            <person name="Kalinowski J."/>
            <person name="Ruckert C."/>
        </authorList>
    </citation>
    <scope>NUCLEOTIDE SEQUENCE</scope>
    <source>
        <strain evidence="2">VKM B-2935</strain>
    </source>
</reference>
<evidence type="ECO:0008006" key="4">
    <source>
        <dbReference type="Google" id="ProtNLM"/>
    </source>
</evidence>
<accession>A0A9W6K2L1</accession>
<gene>
    <name evidence="2" type="ORF">GCM10017655_13830</name>
</gene>
<sequence length="688" mass="71107">MAGGKVTTQLVIEGKNNAAKAFKEADGQLNKLSAGAKEAGAVLAGALSVGAFAVYIKSAIDAADKTDELAERAGVLNSQFAGLQYAAKFASMDGEALAATLGKLNQNAAKAANGSKAQAAAFAKVGVSVRGANGDIKSADVLLLELADKFAQLPDGAEKSALAVELFGKSGAKLLPLLNRGGSGIQELINQAKDLGLVLSDEAYKAAGNFNDQLDVLGSVSEGVGQKMAADLLPSLNVITGLMLDVSKNTNLATTSSTFFGGALKGLAAAGIIFGAVMDAAGTYLGALLAALVTAGKGNLTGAFDILEQHSADASKGISDAVDRIGKVFNGEYEQAGQQAAEVSENIRRSFDSVATGMGATVELAEIKAKELKGVQDQVVKDSQGTLNRLVDAQRKAKSALEKVQSQQLESEKRFREARQDLNRSEDGVASYGEAEALKVNARNAVSAGDADAARESVIQALAVLKELKAAGESTYGFEGFINDLNAIDEAAQAIDLKNAKTGMADATSELEAFQRKLDAVKDTKITINLKPEEIAKLESDIQALAQRLGNTLTITATITPIVATPEMTAVGLEQPQITYPGYASGTDSATPGLHWVGENGPELMRFRGGEQVLPADASRNLATNMAGLLSGDVLGGSAASDALNSANSDLPHLGQLDLNIGGDSHTVYVPKKTASALRTAKRKLGRN</sequence>
<keyword evidence="1" id="KW-0175">Coiled coil</keyword>
<feature type="coiled-coil region" evidence="1">
    <location>
        <begin position="497"/>
        <end position="524"/>
    </location>
</feature>
<feature type="coiled-coil region" evidence="1">
    <location>
        <begin position="387"/>
        <end position="421"/>
    </location>
</feature>
<proteinExistence type="predicted"/>
<dbReference type="RefSeq" id="WP_271194549.1">
    <property type="nucleotide sequence ID" value="NZ_BSFN01000003.1"/>
</dbReference>
<dbReference type="EMBL" id="BSFN01000003">
    <property type="protein sequence ID" value="GLK88321.1"/>
    <property type="molecule type" value="Genomic_DNA"/>
</dbReference>